<keyword evidence="1" id="KW-0472">Membrane</keyword>
<gene>
    <name evidence="2" type="ORF">PoMZ_01867</name>
</gene>
<keyword evidence="1" id="KW-1133">Transmembrane helix</keyword>
<dbReference type="Proteomes" id="UP000294847">
    <property type="component" value="Chromosome 2"/>
</dbReference>
<proteinExistence type="predicted"/>
<organism evidence="2 3">
    <name type="scientific">Pyricularia oryzae</name>
    <name type="common">Rice blast fungus</name>
    <name type="synonym">Magnaporthe oryzae</name>
    <dbReference type="NCBI Taxonomy" id="318829"/>
    <lineage>
        <taxon>Eukaryota</taxon>
        <taxon>Fungi</taxon>
        <taxon>Dikarya</taxon>
        <taxon>Ascomycota</taxon>
        <taxon>Pezizomycotina</taxon>
        <taxon>Sordariomycetes</taxon>
        <taxon>Sordariomycetidae</taxon>
        <taxon>Magnaporthales</taxon>
        <taxon>Pyriculariaceae</taxon>
        <taxon>Pyricularia</taxon>
    </lineage>
</organism>
<protein>
    <submittedName>
        <fullName evidence="2">Uncharacterized protein</fullName>
    </submittedName>
</protein>
<name>A0A4P7N3F0_PYROR</name>
<evidence type="ECO:0000256" key="1">
    <source>
        <dbReference type="SAM" id="Phobius"/>
    </source>
</evidence>
<sequence length="73" mass="8169">MRVKKLLPGKSWLVVPSVWFAFSFLCDYTLWGNAKTSTLQAVKSEKNVQSVAVWWAFGTLCNEGPVTPCVRSC</sequence>
<dbReference type="EMBL" id="CP034205">
    <property type="protein sequence ID" value="QBZ56949.1"/>
    <property type="molecule type" value="Genomic_DNA"/>
</dbReference>
<evidence type="ECO:0000313" key="2">
    <source>
        <dbReference type="EMBL" id="QBZ56949.1"/>
    </source>
</evidence>
<evidence type="ECO:0000313" key="3">
    <source>
        <dbReference type="Proteomes" id="UP000294847"/>
    </source>
</evidence>
<feature type="transmembrane region" description="Helical" evidence="1">
    <location>
        <begin position="12"/>
        <end position="31"/>
    </location>
</feature>
<keyword evidence="1" id="KW-0812">Transmembrane</keyword>
<accession>A0A4P7N3F0</accession>
<dbReference type="AlphaFoldDB" id="A0A4P7N3F0"/>
<reference evidence="2 3" key="1">
    <citation type="journal article" date="2019" name="Mol. Biol. Evol.">
        <title>Blast fungal genomes show frequent chromosomal changes, gene gains and losses, and effector gene turnover.</title>
        <authorList>
            <person name="Gomez Luciano L.B."/>
            <person name="Jason Tsai I."/>
            <person name="Chuma I."/>
            <person name="Tosa Y."/>
            <person name="Chen Y.H."/>
            <person name="Li J.Y."/>
            <person name="Li M.Y."/>
            <person name="Jade Lu M.Y."/>
            <person name="Nakayashiki H."/>
            <person name="Li W.H."/>
        </authorList>
    </citation>
    <scope>NUCLEOTIDE SEQUENCE [LARGE SCALE GENOMIC DNA]</scope>
    <source>
        <strain evidence="2">MZ5-1-6</strain>
    </source>
</reference>